<feature type="region of interest" description="Disordered" evidence="1">
    <location>
        <begin position="17"/>
        <end position="70"/>
    </location>
</feature>
<accession>A0A6P2BTY4</accession>
<dbReference type="PANTHER" id="PTHR34846:SF5">
    <property type="entry name" value="CARBOXYMUCONOLACTONE DECARBOXYLASE-LIKE DOMAIN-CONTAINING PROTEIN"/>
    <property type="match status" value="1"/>
</dbReference>
<evidence type="ECO:0000259" key="2">
    <source>
        <dbReference type="Pfam" id="PF02627"/>
    </source>
</evidence>
<sequence length="232" mass="25936">MTRSLAEVNTFCANRSVKFAPGRRREEGTPLSEPRIPPRPTADWDAEADAAAAALRHPQSTRKPGEPLKERPASHILGIFNWHPDLASAFFAFNNHVFSSTLSPRDRELATIRIAWLRRAEYEWAQHVRMARRIGLPDEEIDAIMAGPDSPVWGPRDAALLRSVDEMAADRYVSDDTWKQLSEHFDRKQLMDLVFTVGCYDLLAMAFRTFGLELDPGLPGFPPAAAGPEGDS</sequence>
<dbReference type="PANTHER" id="PTHR34846">
    <property type="entry name" value="4-CARBOXYMUCONOLACTONE DECARBOXYLASE FAMILY PROTEIN (AFU_ORTHOLOGUE AFUA_6G11590)"/>
    <property type="match status" value="1"/>
</dbReference>
<organism evidence="3 4">
    <name type="scientific">Trebonia kvetii</name>
    <dbReference type="NCBI Taxonomy" id="2480626"/>
    <lineage>
        <taxon>Bacteria</taxon>
        <taxon>Bacillati</taxon>
        <taxon>Actinomycetota</taxon>
        <taxon>Actinomycetes</taxon>
        <taxon>Streptosporangiales</taxon>
        <taxon>Treboniaceae</taxon>
        <taxon>Trebonia</taxon>
    </lineage>
</organism>
<dbReference type="Gene3D" id="1.20.1290.10">
    <property type="entry name" value="AhpD-like"/>
    <property type="match status" value="1"/>
</dbReference>
<dbReference type="InterPro" id="IPR029032">
    <property type="entry name" value="AhpD-like"/>
</dbReference>
<dbReference type="EMBL" id="RPFW01000005">
    <property type="protein sequence ID" value="TVZ02514.1"/>
    <property type="molecule type" value="Genomic_DNA"/>
</dbReference>
<name>A0A6P2BTY4_9ACTN</name>
<dbReference type="Proteomes" id="UP000460272">
    <property type="component" value="Unassembled WGS sequence"/>
</dbReference>
<dbReference type="SUPFAM" id="SSF69118">
    <property type="entry name" value="AhpD-like"/>
    <property type="match status" value="1"/>
</dbReference>
<evidence type="ECO:0000256" key="1">
    <source>
        <dbReference type="SAM" id="MobiDB-lite"/>
    </source>
</evidence>
<evidence type="ECO:0000313" key="3">
    <source>
        <dbReference type="EMBL" id="TVZ02514.1"/>
    </source>
</evidence>
<comment type="caution">
    <text evidence="3">The sequence shown here is derived from an EMBL/GenBank/DDBJ whole genome shotgun (WGS) entry which is preliminary data.</text>
</comment>
<dbReference type="AlphaFoldDB" id="A0A6P2BTY4"/>
<feature type="domain" description="Carboxymuconolactone decarboxylase-like" evidence="2">
    <location>
        <begin position="84"/>
        <end position="164"/>
    </location>
</feature>
<keyword evidence="4" id="KW-1185">Reference proteome</keyword>
<dbReference type="InterPro" id="IPR003779">
    <property type="entry name" value="CMD-like"/>
</dbReference>
<dbReference type="Pfam" id="PF02627">
    <property type="entry name" value="CMD"/>
    <property type="match status" value="1"/>
</dbReference>
<dbReference type="GO" id="GO:0051920">
    <property type="term" value="F:peroxiredoxin activity"/>
    <property type="evidence" value="ECO:0007669"/>
    <property type="project" value="InterPro"/>
</dbReference>
<reference evidence="3 4" key="1">
    <citation type="submission" date="2018-11" db="EMBL/GenBank/DDBJ databases">
        <title>Trebonia kvetii gen.nov., sp.nov., a novel acidophilic actinobacterium, and proposal of the new actinobacterial family Treboniaceae fam. nov.</title>
        <authorList>
            <person name="Rapoport D."/>
            <person name="Sagova-Mareckova M."/>
            <person name="Sedlacek I."/>
            <person name="Provaznik J."/>
            <person name="Kralova S."/>
            <person name="Pavlinic D."/>
            <person name="Benes V."/>
            <person name="Kopecky J."/>
        </authorList>
    </citation>
    <scope>NUCLEOTIDE SEQUENCE [LARGE SCALE GENOMIC DNA]</scope>
    <source>
        <strain evidence="3 4">15Tr583</strain>
    </source>
</reference>
<proteinExistence type="predicted"/>
<protein>
    <submittedName>
        <fullName evidence="3">Carboxymuconolactone decarboxylase family protein</fullName>
    </submittedName>
</protein>
<dbReference type="OrthoDB" id="4704294at2"/>
<gene>
    <name evidence="3" type="ORF">EAS64_27395</name>
</gene>
<evidence type="ECO:0000313" key="4">
    <source>
        <dbReference type="Proteomes" id="UP000460272"/>
    </source>
</evidence>